<reference evidence="4" key="1">
    <citation type="submission" date="2016-12" db="EMBL/GenBank/DDBJ databases">
        <title>The genomes of Aspergillus section Nigri reveals drivers in fungal speciation.</title>
        <authorList>
            <consortium name="DOE Joint Genome Institute"/>
            <person name="Vesth T.C."/>
            <person name="Nybo J."/>
            <person name="Theobald S."/>
            <person name="Brandl J."/>
            <person name="Frisvad J.C."/>
            <person name="Nielsen K.F."/>
            <person name="Lyhne E.K."/>
            <person name="Kogle M.E."/>
            <person name="Kuo A."/>
            <person name="Riley R."/>
            <person name="Clum A."/>
            <person name="Nolan M."/>
            <person name="Lipzen A."/>
            <person name="Salamov A."/>
            <person name="Henrissat B."/>
            <person name="Wiebenga A."/>
            <person name="De vries R.P."/>
            <person name="Grigoriev I.V."/>
            <person name="Mortensen U.H."/>
            <person name="Andersen M.R."/>
            <person name="Baker S.E."/>
        </authorList>
    </citation>
    <scope>NUCLEOTIDE SEQUENCE</scope>
    <source>
        <strain evidence="4">IBT 28561</strain>
    </source>
</reference>
<dbReference type="Proteomes" id="UP000234254">
    <property type="component" value="Unassembled WGS sequence"/>
</dbReference>
<keyword evidence="5" id="KW-1185">Reference proteome</keyword>
<feature type="compositionally biased region" description="Polar residues" evidence="1">
    <location>
        <begin position="213"/>
        <end position="223"/>
    </location>
</feature>
<dbReference type="OrthoDB" id="4492763at2759"/>
<feature type="transmembrane region" description="Helical" evidence="2">
    <location>
        <begin position="174"/>
        <end position="198"/>
    </location>
</feature>
<feature type="region of interest" description="Disordered" evidence="1">
    <location>
        <begin position="143"/>
        <end position="171"/>
    </location>
</feature>
<keyword evidence="2" id="KW-0472">Membrane</keyword>
<feature type="compositionally biased region" description="Basic and acidic residues" evidence="1">
    <location>
        <begin position="160"/>
        <end position="171"/>
    </location>
</feature>
<evidence type="ECO:0000256" key="3">
    <source>
        <dbReference type="SAM" id="SignalP"/>
    </source>
</evidence>
<accession>A0A2I1CW03</accession>
<gene>
    <name evidence="4" type="ORF">P168DRAFT_56333</name>
</gene>
<keyword evidence="2" id="KW-0812">Transmembrane</keyword>
<dbReference type="EMBL" id="MSFM01000011">
    <property type="protein sequence ID" value="PKY01800.1"/>
    <property type="molecule type" value="Genomic_DNA"/>
</dbReference>
<sequence>MMTVILILGLIAPLLAWAANDTATVTPLTTSEQAWWYNTEETTWQVITCNHKGETYVSRDGYGRCCKDINADCDMKTSCSRSVTVLHDNGSTSTCKPGSTCVYLTVSESPSATEPHIVDIFCEPTNDNWPDVTYHAYRTPFAQATPGSSIPSSTPTPTSRDPKSPPDDERSNRAWIAGAVVGPVVGCALVGCLGFWLARRKHANKQQPVDADATNQPSVSQYDPHTGPRELDSKGFPAELPQPYERVEMQGSTGPPPAELIGSEPSPR</sequence>
<dbReference type="GeneID" id="36549537"/>
<feature type="chain" id="PRO_5014141791" description="Mid2 domain-containing protein" evidence="3">
    <location>
        <begin position="19"/>
        <end position="268"/>
    </location>
</feature>
<organism evidence="4 5">
    <name type="scientific">Aspergillus campestris (strain IBT 28561)</name>
    <dbReference type="NCBI Taxonomy" id="1392248"/>
    <lineage>
        <taxon>Eukaryota</taxon>
        <taxon>Fungi</taxon>
        <taxon>Dikarya</taxon>
        <taxon>Ascomycota</taxon>
        <taxon>Pezizomycotina</taxon>
        <taxon>Eurotiomycetes</taxon>
        <taxon>Eurotiomycetidae</taxon>
        <taxon>Eurotiales</taxon>
        <taxon>Aspergillaceae</taxon>
        <taxon>Aspergillus</taxon>
        <taxon>Aspergillus subgen. Circumdati</taxon>
    </lineage>
</organism>
<keyword evidence="3" id="KW-0732">Signal</keyword>
<feature type="signal peptide" evidence="3">
    <location>
        <begin position="1"/>
        <end position="18"/>
    </location>
</feature>
<name>A0A2I1CW03_ASPC2</name>
<evidence type="ECO:0008006" key="6">
    <source>
        <dbReference type="Google" id="ProtNLM"/>
    </source>
</evidence>
<evidence type="ECO:0000256" key="2">
    <source>
        <dbReference type="SAM" id="Phobius"/>
    </source>
</evidence>
<proteinExistence type="predicted"/>
<protein>
    <recommendedName>
        <fullName evidence="6">Mid2 domain-containing protein</fullName>
    </recommendedName>
</protein>
<feature type="compositionally biased region" description="Low complexity" evidence="1">
    <location>
        <begin position="145"/>
        <end position="159"/>
    </location>
</feature>
<keyword evidence="2" id="KW-1133">Transmembrane helix</keyword>
<dbReference type="RefSeq" id="XP_024690394.1">
    <property type="nucleotide sequence ID" value="XM_024842008.1"/>
</dbReference>
<evidence type="ECO:0000313" key="5">
    <source>
        <dbReference type="Proteomes" id="UP000234254"/>
    </source>
</evidence>
<dbReference type="CDD" id="cd12087">
    <property type="entry name" value="TM_EGFR-like"/>
    <property type="match status" value="1"/>
</dbReference>
<dbReference type="AlphaFoldDB" id="A0A2I1CW03"/>
<feature type="region of interest" description="Disordered" evidence="1">
    <location>
        <begin position="206"/>
        <end position="268"/>
    </location>
</feature>
<dbReference type="VEuPathDB" id="FungiDB:P168DRAFT_56333"/>
<evidence type="ECO:0000313" key="4">
    <source>
        <dbReference type="EMBL" id="PKY01800.1"/>
    </source>
</evidence>
<evidence type="ECO:0000256" key="1">
    <source>
        <dbReference type="SAM" id="MobiDB-lite"/>
    </source>
</evidence>
<comment type="caution">
    <text evidence="4">The sequence shown here is derived from an EMBL/GenBank/DDBJ whole genome shotgun (WGS) entry which is preliminary data.</text>
</comment>